<dbReference type="AlphaFoldDB" id="A0A952FQ64"/>
<dbReference type="PANTHER" id="PTHR36121">
    <property type="entry name" value="PROTEIN SXY"/>
    <property type="match status" value="1"/>
</dbReference>
<dbReference type="InterPro" id="IPR047525">
    <property type="entry name" value="TfoX-like"/>
</dbReference>
<sequence length="115" mass="12888">MAARDGFLDFLRDQLAPLGLIAPRRMFGVTGLFCEGVMFGVIADDALYLRVDDHNRAAFREAEALPPLSYEKQGRVIDLSFWRVPDRLFDEPDELADWARAGLAAAHRVAGSRPR</sequence>
<evidence type="ECO:0000313" key="2">
    <source>
        <dbReference type="EMBL" id="MBW8727380.1"/>
    </source>
</evidence>
<evidence type="ECO:0000259" key="1">
    <source>
        <dbReference type="Pfam" id="PF04993"/>
    </source>
</evidence>
<comment type="caution">
    <text evidence="2">The sequence shown here is derived from an EMBL/GenBank/DDBJ whole genome shotgun (WGS) entry which is preliminary data.</text>
</comment>
<organism evidence="2 3">
    <name type="scientific">Inquilinus limosus</name>
    <dbReference type="NCBI Taxonomy" id="171674"/>
    <lineage>
        <taxon>Bacteria</taxon>
        <taxon>Pseudomonadati</taxon>
        <taxon>Pseudomonadota</taxon>
        <taxon>Alphaproteobacteria</taxon>
        <taxon>Rhodospirillales</taxon>
        <taxon>Rhodospirillaceae</taxon>
        <taxon>Inquilinus</taxon>
    </lineage>
</organism>
<accession>A0A952FQ64</accession>
<dbReference type="InterPro" id="IPR007076">
    <property type="entry name" value="TfoX_N"/>
</dbReference>
<protein>
    <submittedName>
        <fullName evidence="2">TfoX/Sxy family protein</fullName>
    </submittedName>
</protein>
<gene>
    <name evidence="2" type="ORF">JF625_19805</name>
</gene>
<feature type="domain" description="TfoX N-terminal" evidence="1">
    <location>
        <begin position="13"/>
        <end position="106"/>
    </location>
</feature>
<proteinExistence type="predicted"/>
<dbReference type="Proteomes" id="UP000700706">
    <property type="component" value="Unassembled WGS sequence"/>
</dbReference>
<dbReference type="PANTHER" id="PTHR36121:SF1">
    <property type="entry name" value="PROTEIN SXY"/>
    <property type="match status" value="1"/>
</dbReference>
<dbReference type="Pfam" id="PF04993">
    <property type="entry name" value="TfoX_N"/>
    <property type="match status" value="1"/>
</dbReference>
<dbReference type="SUPFAM" id="SSF159894">
    <property type="entry name" value="YgaC/TfoX-N like"/>
    <property type="match status" value="1"/>
</dbReference>
<dbReference type="Gene3D" id="3.30.1460.30">
    <property type="entry name" value="YgaC/TfoX-N like chaperone"/>
    <property type="match status" value="1"/>
</dbReference>
<dbReference type="EMBL" id="JAEKLZ010000272">
    <property type="protein sequence ID" value="MBW8727380.1"/>
    <property type="molecule type" value="Genomic_DNA"/>
</dbReference>
<evidence type="ECO:0000313" key="3">
    <source>
        <dbReference type="Proteomes" id="UP000700706"/>
    </source>
</evidence>
<name>A0A952FQ64_9PROT</name>
<reference evidence="2" key="1">
    <citation type="submission" date="2020-06" db="EMBL/GenBank/DDBJ databases">
        <title>Stable isotope informed genome-resolved metagenomics uncovers potential trophic interactions in rhizosphere soil.</title>
        <authorList>
            <person name="Starr E.P."/>
            <person name="Shi S."/>
            <person name="Blazewicz S.J."/>
            <person name="Koch B.J."/>
            <person name="Probst A.J."/>
            <person name="Hungate B.A."/>
            <person name="Pett-Ridge J."/>
            <person name="Firestone M.K."/>
            <person name="Banfield J.F."/>
        </authorList>
    </citation>
    <scope>NUCLEOTIDE SEQUENCE</scope>
    <source>
        <strain evidence="2">YM_69_17</strain>
    </source>
</reference>